<reference evidence="2 3" key="1">
    <citation type="submission" date="2016-07" db="EMBL/GenBank/DDBJ databases">
        <title>Pervasive Adenine N6-methylation of Active Genes in Fungi.</title>
        <authorList>
            <consortium name="DOE Joint Genome Institute"/>
            <person name="Mondo S.J."/>
            <person name="Dannebaum R.O."/>
            <person name="Kuo R.C."/>
            <person name="Labutti K."/>
            <person name="Haridas S."/>
            <person name="Kuo A."/>
            <person name="Salamov A."/>
            <person name="Ahrendt S.R."/>
            <person name="Lipzen A."/>
            <person name="Sullivan W."/>
            <person name="Andreopoulos W.B."/>
            <person name="Clum A."/>
            <person name="Lindquist E."/>
            <person name="Daum C."/>
            <person name="Ramamoorthy G.K."/>
            <person name="Gryganskyi A."/>
            <person name="Culley D."/>
            <person name="Magnuson J.K."/>
            <person name="James T.Y."/>
            <person name="O'Malley M.A."/>
            <person name="Stajich J.E."/>
            <person name="Spatafora J.W."/>
            <person name="Visel A."/>
            <person name="Grigoriev I.V."/>
        </authorList>
    </citation>
    <scope>NUCLEOTIDE SEQUENCE [LARGE SCALE GENOMIC DNA]</scope>
    <source>
        <strain evidence="2 3">ATCC 12442</strain>
    </source>
</reference>
<feature type="transmembrane region" description="Helical" evidence="1">
    <location>
        <begin position="116"/>
        <end position="135"/>
    </location>
</feature>
<proteinExistence type="predicted"/>
<keyword evidence="1" id="KW-0472">Membrane</keyword>
<comment type="caution">
    <text evidence="2">The sequence shown here is derived from an EMBL/GenBank/DDBJ whole genome shotgun (WGS) entry which is preliminary data.</text>
</comment>
<evidence type="ECO:0000313" key="2">
    <source>
        <dbReference type="EMBL" id="ORX70505.1"/>
    </source>
</evidence>
<dbReference type="AlphaFoldDB" id="A0A1Y1WAV7"/>
<evidence type="ECO:0000313" key="3">
    <source>
        <dbReference type="Proteomes" id="UP000193922"/>
    </source>
</evidence>
<feature type="transmembrane region" description="Helical" evidence="1">
    <location>
        <begin position="63"/>
        <end position="84"/>
    </location>
</feature>
<keyword evidence="3" id="KW-1185">Reference proteome</keyword>
<dbReference type="RefSeq" id="XP_040744084.1">
    <property type="nucleotide sequence ID" value="XM_040887198.1"/>
</dbReference>
<protein>
    <submittedName>
        <fullName evidence="2">Uncharacterized protein</fullName>
    </submittedName>
</protein>
<keyword evidence="1" id="KW-0812">Transmembrane</keyword>
<dbReference type="Proteomes" id="UP000193922">
    <property type="component" value="Unassembled WGS sequence"/>
</dbReference>
<feature type="transmembrane region" description="Helical" evidence="1">
    <location>
        <begin position="20"/>
        <end position="43"/>
    </location>
</feature>
<evidence type="ECO:0000256" key="1">
    <source>
        <dbReference type="SAM" id="Phobius"/>
    </source>
</evidence>
<gene>
    <name evidence="2" type="ORF">DL89DRAFT_266718</name>
</gene>
<dbReference type="EMBL" id="MCFD01000005">
    <property type="protein sequence ID" value="ORX70505.1"/>
    <property type="molecule type" value="Genomic_DNA"/>
</dbReference>
<organism evidence="2 3">
    <name type="scientific">Linderina pennispora</name>
    <dbReference type="NCBI Taxonomy" id="61395"/>
    <lineage>
        <taxon>Eukaryota</taxon>
        <taxon>Fungi</taxon>
        <taxon>Fungi incertae sedis</taxon>
        <taxon>Zoopagomycota</taxon>
        <taxon>Kickxellomycotina</taxon>
        <taxon>Kickxellomycetes</taxon>
        <taxon>Kickxellales</taxon>
        <taxon>Kickxellaceae</taxon>
        <taxon>Linderina</taxon>
    </lineage>
</organism>
<keyword evidence="1" id="KW-1133">Transmembrane helix</keyword>
<name>A0A1Y1WAV7_9FUNG</name>
<sequence>MDCDPHHTPVADRYPKQVSVYYFAIIYFLSMSHLNTPISHNVVPISPQAIVFQAPKQKDKRPLYIALFFLAAALVTLGLMGYFISRMLEADRTGTYITGWGHHIFSNSRSYYEARVGINASVAGICLILAIIYLVKYKRS</sequence>
<accession>A0A1Y1WAV7</accession>
<dbReference type="GeneID" id="63803846"/>